<reference evidence="1 2" key="2">
    <citation type="submission" date="2018-11" db="EMBL/GenBank/DDBJ databases">
        <authorList>
            <consortium name="Pathogen Informatics"/>
        </authorList>
    </citation>
    <scope>NUCLEOTIDE SEQUENCE [LARGE SCALE GENOMIC DNA]</scope>
</reference>
<reference evidence="3" key="1">
    <citation type="submission" date="2016-06" db="UniProtKB">
        <authorList>
            <consortium name="WormBaseParasite"/>
        </authorList>
    </citation>
    <scope>IDENTIFICATION</scope>
</reference>
<evidence type="ECO:0000313" key="2">
    <source>
        <dbReference type="Proteomes" id="UP000270296"/>
    </source>
</evidence>
<name>A0A183IMT7_9BILA</name>
<organism evidence="3">
    <name type="scientific">Soboliphyme baturini</name>
    <dbReference type="NCBI Taxonomy" id="241478"/>
    <lineage>
        <taxon>Eukaryota</taxon>
        <taxon>Metazoa</taxon>
        <taxon>Ecdysozoa</taxon>
        <taxon>Nematoda</taxon>
        <taxon>Enoplea</taxon>
        <taxon>Dorylaimia</taxon>
        <taxon>Dioctophymatida</taxon>
        <taxon>Dioctophymatoidea</taxon>
        <taxon>Soboliphymatidae</taxon>
        <taxon>Soboliphyme</taxon>
    </lineage>
</organism>
<sequence length="82" mass="9854">MSGRRPERAQRFRIEHSQRWRLNVPHRLLQPDGRMMKNTLATSSEHRARSDRRLWLTPKLISLEVMLTLHTVESFYGLPEQF</sequence>
<evidence type="ECO:0000313" key="3">
    <source>
        <dbReference type="WBParaSite" id="SBAD_0000513301-mRNA-1"/>
    </source>
</evidence>
<protein>
    <submittedName>
        <fullName evidence="1 3">Uncharacterized protein</fullName>
    </submittedName>
</protein>
<gene>
    <name evidence="1" type="ORF">SBAD_LOCUS4933</name>
</gene>
<keyword evidence="2" id="KW-1185">Reference proteome</keyword>
<proteinExistence type="predicted"/>
<dbReference type="Proteomes" id="UP000270296">
    <property type="component" value="Unassembled WGS sequence"/>
</dbReference>
<dbReference type="EMBL" id="UZAM01008637">
    <property type="protein sequence ID" value="VDP05760.1"/>
    <property type="molecule type" value="Genomic_DNA"/>
</dbReference>
<accession>A0A183IMT7</accession>
<dbReference type="AlphaFoldDB" id="A0A183IMT7"/>
<dbReference type="WBParaSite" id="SBAD_0000513301-mRNA-1">
    <property type="protein sequence ID" value="SBAD_0000513301-mRNA-1"/>
    <property type="gene ID" value="SBAD_0000513301"/>
</dbReference>
<evidence type="ECO:0000313" key="1">
    <source>
        <dbReference type="EMBL" id="VDP05760.1"/>
    </source>
</evidence>